<evidence type="ECO:0000256" key="2">
    <source>
        <dbReference type="ARBA" id="ARBA00007814"/>
    </source>
</evidence>
<evidence type="ECO:0000259" key="8">
    <source>
        <dbReference type="PROSITE" id="PS50988"/>
    </source>
</evidence>
<dbReference type="PANTHER" id="PTHR14202">
    <property type="entry name" value="60 KDA RIBONUCLEOPROTEIN SSA/RO"/>
    <property type="match status" value="1"/>
</dbReference>
<dbReference type="GO" id="GO:1990904">
    <property type="term" value="C:ribonucleoprotein complex"/>
    <property type="evidence" value="ECO:0007669"/>
    <property type="project" value="UniProtKB-KW"/>
</dbReference>
<evidence type="ECO:0000256" key="7">
    <source>
        <dbReference type="SAM" id="MobiDB-lite"/>
    </source>
</evidence>
<feature type="compositionally biased region" description="Acidic residues" evidence="7">
    <location>
        <begin position="16"/>
        <end position="26"/>
    </location>
</feature>
<dbReference type="GO" id="GO:0003723">
    <property type="term" value="F:RNA binding"/>
    <property type="evidence" value="ECO:0007669"/>
    <property type="project" value="UniProtKB-KW"/>
</dbReference>
<dbReference type="SUPFAM" id="SSF140864">
    <property type="entry name" value="TROVE domain-like"/>
    <property type="match status" value="1"/>
</dbReference>
<keyword evidence="6" id="KW-0687">Ribonucleoprotein</keyword>
<dbReference type="GO" id="GO:0046872">
    <property type="term" value="F:metal ion binding"/>
    <property type="evidence" value="ECO:0007669"/>
    <property type="project" value="UniProtKB-KW"/>
</dbReference>
<keyword evidence="10" id="KW-1185">Reference proteome</keyword>
<feature type="domain" description="TROVE" evidence="8">
    <location>
        <begin position="116"/>
        <end position="476"/>
    </location>
</feature>
<keyword evidence="5" id="KW-0694">RNA-binding</keyword>
<evidence type="ECO:0000313" key="10">
    <source>
        <dbReference type="Proteomes" id="UP000245119"/>
    </source>
</evidence>
<evidence type="ECO:0000313" key="9">
    <source>
        <dbReference type="EMBL" id="PVD30833.1"/>
    </source>
</evidence>
<dbReference type="InterPro" id="IPR037214">
    <property type="entry name" value="TROVE_dom_sf"/>
</dbReference>
<dbReference type="Pfam" id="PF05731">
    <property type="entry name" value="TROVE"/>
    <property type="match status" value="1"/>
</dbReference>
<dbReference type="EMBL" id="PZQS01000005">
    <property type="protein sequence ID" value="PVD30833.1"/>
    <property type="molecule type" value="Genomic_DNA"/>
</dbReference>
<dbReference type="Pfam" id="PF25045">
    <property type="entry name" value="vWA_Ro60"/>
    <property type="match status" value="1"/>
</dbReference>
<dbReference type="PANTHER" id="PTHR14202:SF0">
    <property type="entry name" value="RNA-BINDING PROTEIN RO60"/>
    <property type="match status" value="1"/>
</dbReference>
<evidence type="ECO:0000256" key="6">
    <source>
        <dbReference type="ARBA" id="ARBA00023274"/>
    </source>
</evidence>
<evidence type="ECO:0000256" key="5">
    <source>
        <dbReference type="ARBA" id="ARBA00022884"/>
    </source>
</evidence>
<proteinExistence type="inferred from homology"/>
<dbReference type="Proteomes" id="UP000245119">
    <property type="component" value="Linkage Group LG5"/>
</dbReference>
<comment type="caution">
    <text evidence="9">The sequence shown here is derived from an EMBL/GenBank/DDBJ whole genome shotgun (WGS) entry which is preliminary data.</text>
</comment>
<reference evidence="9 10" key="1">
    <citation type="submission" date="2018-04" db="EMBL/GenBank/DDBJ databases">
        <title>The genome of golden apple snail Pomacea canaliculata provides insight into stress tolerance and invasive adaptation.</title>
        <authorList>
            <person name="Liu C."/>
            <person name="Liu B."/>
            <person name="Ren Y."/>
            <person name="Zhang Y."/>
            <person name="Wang H."/>
            <person name="Li S."/>
            <person name="Jiang F."/>
            <person name="Yin L."/>
            <person name="Zhang G."/>
            <person name="Qian W."/>
            <person name="Fan W."/>
        </authorList>
    </citation>
    <scope>NUCLEOTIDE SEQUENCE [LARGE SCALE GENOMIC DNA]</scope>
    <source>
        <strain evidence="9">SZHN2017</strain>
        <tissue evidence="9">Muscle</tissue>
    </source>
</reference>
<organism evidence="9 10">
    <name type="scientific">Pomacea canaliculata</name>
    <name type="common">Golden apple snail</name>
    <dbReference type="NCBI Taxonomy" id="400727"/>
    <lineage>
        <taxon>Eukaryota</taxon>
        <taxon>Metazoa</taxon>
        <taxon>Spiralia</taxon>
        <taxon>Lophotrochozoa</taxon>
        <taxon>Mollusca</taxon>
        <taxon>Gastropoda</taxon>
        <taxon>Caenogastropoda</taxon>
        <taxon>Architaenioglossa</taxon>
        <taxon>Ampullarioidea</taxon>
        <taxon>Ampullariidae</taxon>
        <taxon>Pomacea</taxon>
    </lineage>
</organism>
<dbReference type="GO" id="GO:0005737">
    <property type="term" value="C:cytoplasm"/>
    <property type="evidence" value="ECO:0007669"/>
    <property type="project" value="UniProtKB-SubCell"/>
</dbReference>
<evidence type="ECO:0000256" key="1">
    <source>
        <dbReference type="ARBA" id="ARBA00004496"/>
    </source>
</evidence>
<dbReference type="PROSITE" id="PS50988">
    <property type="entry name" value="TROVE"/>
    <property type="match status" value="1"/>
</dbReference>
<keyword evidence="3" id="KW-0963">Cytoplasm</keyword>
<dbReference type="InterPro" id="IPR008858">
    <property type="entry name" value="TROVE_dom"/>
</dbReference>
<dbReference type="InterPro" id="IPR036465">
    <property type="entry name" value="vWFA_dom_sf"/>
</dbReference>
<dbReference type="InterPro" id="IPR040322">
    <property type="entry name" value="TROVE2"/>
</dbReference>
<dbReference type="AlphaFoldDB" id="A0A2T7PBN3"/>
<gene>
    <name evidence="9" type="ORF">C0Q70_10108</name>
</gene>
<protein>
    <recommendedName>
        <fullName evidence="8">TROVE domain-containing protein</fullName>
    </recommendedName>
</protein>
<comment type="subcellular location">
    <subcellularLocation>
        <location evidence="1">Cytoplasm</location>
    </subcellularLocation>
</comment>
<dbReference type="SUPFAM" id="SSF53300">
    <property type="entry name" value="vWA-like"/>
    <property type="match status" value="1"/>
</dbReference>
<accession>A0A2T7PBN3</accession>
<dbReference type="Gene3D" id="3.40.50.410">
    <property type="entry name" value="von Willebrand factor, type A domain"/>
    <property type="match status" value="1"/>
</dbReference>
<name>A0A2T7PBN3_POMCA</name>
<feature type="region of interest" description="Disordered" evidence="7">
    <location>
        <begin position="56"/>
        <end position="115"/>
    </location>
</feature>
<feature type="region of interest" description="Disordered" evidence="7">
    <location>
        <begin position="1"/>
        <end position="36"/>
    </location>
</feature>
<dbReference type="InterPro" id="IPR056800">
    <property type="entry name" value="vWA_Ro60"/>
</dbReference>
<evidence type="ECO:0000256" key="4">
    <source>
        <dbReference type="ARBA" id="ARBA00022723"/>
    </source>
</evidence>
<evidence type="ECO:0000256" key="3">
    <source>
        <dbReference type="ARBA" id="ARBA00022490"/>
    </source>
</evidence>
<keyword evidence="4" id="KW-0479">Metal-binding</keyword>
<comment type="similarity">
    <text evidence="2">Belongs to the Ro 60 kDa family.</text>
</comment>
<feature type="compositionally biased region" description="Acidic residues" evidence="7">
    <location>
        <begin position="102"/>
        <end position="112"/>
    </location>
</feature>
<dbReference type="OrthoDB" id="6098064at2759"/>
<sequence length="649" mass="73376">MVVFTSVGSPKRHIDDDESDSDDAAMETDGPPSRKEIRLEQDLRHVSLCQKSCGQLIPVSDDQEMEPMEISQEGRPPGENSANNENPLVGVYPRYHGSFRDDESDEDPEGDEVMPTQKVDSQAKFQVSDLTKLKRQLILGAPSCCIRFRSSRNDPMTSGFDWSLVDRVIKDGKGMEVVEVLKDVSLKGRTSSQDGVIITLALCIRSQDIKTKTAAFAAMQDICTTPTLLFQLINYIEIISKKTKSTGWGRGLRRAVCQWYNSHAHNPVHLAMHVTKYGSRCHWSHRDLFRLSHIKPVNDAIGFIVRYLVKGFQEAQKLCPDTRYRGQEQLQEVQRYLKAVDEAKMCEDVQRTIELIREHRLVREHLRTEMLNSAEVWRVMLPDMPLTAMLRNLAKMTTLGLFNDPANISLVRAKLTNVEALKKARVHPLKILTALRTYLRGKGERGKLVWEPNDEVAEVLNMAFYQSFTAVEPTGKKFLIAVDISSSMAAAFHNSSMSCREAATCIAMVTARTETNCDVVGFHTDLIELPQFKEESKTLQQLVTATQHLGFGATDCSRPMTYACEKNKDFDVFMVLTDNETNSHRLPPWQALQEYREAMNKPSAKLIVVAMTAHDFSIARPDDVHMLDVVGFDPELPEVIREFVMGHLE</sequence>